<accession>A0A2A6E3V1</accession>
<reference evidence="2 3" key="1">
    <citation type="submission" date="2016-12" db="EMBL/GenBank/DDBJ databases">
        <title>Candidatus Reconcilibacillus cellulovorans genome.</title>
        <authorList>
            <person name="Kolinko S."/>
            <person name="Wu Y.-W."/>
            <person name="Tachea F."/>
            <person name="Denzel E."/>
            <person name="Hiras J."/>
            <person name="Baecker N."/>
            <person name="Chan L.J."/>
            <person name="Eichorst S.A."/>
            <person name="Frey D."/>
            <person name="Adams P.D."/>
            <person name="Pray T."/>
            <person name="Tanjore D."/>
            <person name="Petzold C.J."/>
            <person name="Gladden J.M."/>
            <person name="Simmons B.A."/>
            <person name="Singer S.W."/>
        </authorList>
    </citation>
    <scope>NUCLEOTIDE SEQUENCE [LARGE SCALE GENOMIC DNA]</scope>
    <source>
        <strain evidence="2">JTherm</strain>
    </source>
</reference>
<dbReference type="Gene3D" id="3.40.50.1000">
    <property type="entry name" value="HAD superfamily/HAD-like"/>
    <property type="match status" value="1"/>
</dbReference>
<comment type="caution">
    <text evidence="2">The sequence shown here is derived from an EMBL/GenBank/DDBJ whole genome shotgun (WGS) entry which is preliminary data.</text>
</comment>
<dbReference type="AlphaFoldDB" id="A0A2A6E3V1"/>
<feature type="compositionally biased region" description="Basic and acidic residues" evidence="1">
    <location>
        <begin position="217"/>
        <end position="230"/>
    </location>
</feature>
<dbReference type="SFLD" id="SFLDG01129">
    <property type="entry name" value="C1.5:_HAD__Beta-PGM__Phosphata"/>
    <property type="match status" value="1"/>
</dbReference>
<evidence type="ECO:0008006" key="4">
    <source>
        <dbReference type="Google" id="ProtNLM"/>
    </source>
</evidence>
<sequence>MRFRAVVFDFDGLIVDTETAWFRAYDAYFRKYGARLDPDAWGRGVGTEWTAFDPHRELESLTGRRIDPERMRADVQQLYEREMENAGVLPGVTSYLDEARRLGLKVGLASSSPRDWVMSYLAKYGLASRFDCIRTADDVRRVKPDPELYVKALECLGVPAPAALAFEDSANGALAAVRAGLVCVVVPNPVTERMRFPDGVRRLRSMADVPLSSLLSKLERERGGNPDETSRAQPGGEGSRPEEAGGTRSQTGGYRADRL</sequence>
<dbReference type="Gene3D" id="1.10.150.240">
    <property type="entry name" value="Putative phosphatase, domain 2"/>
    <property type="match status" value="1"/>
</dbReference>
<dbReference type="InterPro" id="IPR023214">
    <property type="entry name" value="HAD_sf"/>
</dbReference>
<name>A0A2A6E3V1_9BACL</name>
<feature type="region of interest" description="Disordered" evidence="1">
    <location>
        <begin position="215"/>
        <end position="259"/>
    </location>
</feature>
<protein>
    <recommendedName>
        <fullName evidence="4">HAD family hydrolase</fullName>
    </recommendedName>
</protein>
<dbReference type="InterPro" id="IPR051806">
    <property type="entry name" value="HAD-like_SPP"/>
</dbReference>
<dbReference type="GO" id="GO:0050308">
    <property type="term" value="F:sugar-phosphatase activity"/>
    <property type="evidence" value="ECO:0007669"/>
    <property type="project" value="TreeGrafter"/>
</dbReference>
<gene>
    <name evidence="2" type="ORF">BLM47_00900</name>
</gene>
<dbReference type="EMBL" id="MOXJ01000001">
    <property type="protein sequence ID" value="PDO11704.1"/>
    <property type="molecule type" value="Genomic_DNA"/>
</dbReference>
<organism evidence="2 3">
    <name type="scientific">Candidatus Reconcilbacillus cellulovorans</name>
    <dbReference type="NCBI Taxonomy" id="1906605"/>
    <lineage>
        <taxon>Bacteria</taxon>
        <taxon>Bacillati</taxon>
        <taxon>Bacillota</taxon>
        <taxon>Bacilli</taxon>
        <taxon>Bacillales</taxon>
        <taxon>Paenibacillaceae</taxon>
        <taxon>Candidatus Reconcilbacillus</taxon>
    </lineage>
</organism>
<dbReference type="PRINTS" id="PR00413">
    <property type="entry name" value="HADHALOGNASE"/>
</dbReference>
<dbReference type="NCBIfam" id="TIGR01509">
    <property type="entry name" value="HAD-SF-IA-v3"/>
    <property type="match status" value="1"/>
</dbReference>
<dbReference type="InterPro" id="IPR036412">
    <property type="entry name" value="HAD-like_sf"/>
</dbReference>
<dbReference type="CDD" id="cd16423">
    <property type="entry name" value="HAD_BPGM-like"/>
    <property type="match status" value="1"/>
</dbReference>
<evidence type="ECO:0000313" key="3">
    <source>
        <dbReference type="Proteomes" id="UP000243688"/>
    </source>
</evidence>
<dbReference type="SFLD" id="SFLDS00003">
    <property type="entry name" value="Haloacid_Dehalogenase"/>
    <property type="match status" value="1"/>
</dbReference>
<dbReference type="Proteomes" id="UP000243688">
    <property type="component" value="Unassembled WGS sequence"/>
</dbReference>
<dbReference type="InterPro" id="IPR041492">
    <property type="entry name" value="HAD_2"/>
</dbReference>
<dbReference type="PANTHER" id="PTHR43481">
    <property type="entry name" value="FRUCTOSE-1-PHOSPHATE PHOSPHATASE"/>
    <property type="match status" value="1"/>
</dbReference>
<evidence type="ECO:0000256" key="1">
    <source>
        <dbReference type="SAM" id="MobiDB-lite"/>
    </source>
</evidence>
<evidence type="ECO:0000313" key="2">
    <source>
        <dbReference type="EMBL" id="PDO11704.1"/>
    </source>
</evidence>
<dbReference type="InterPro" id="IPR006439">
    <property type="entry name" value="HAD-SF_hydro_IA"/>
</dbReference>
<dbReference type="PANTHER" id="PTHR43481:SF4">
    <property type="entry name" value="GLYCEROL-1-PHOSPHATE PHOSPHOHYDROLASE 1-RELATED"/>
    <property type="match status" value="1"/>
</dbReference>
<dbReference type="InterPro" id="IPR023198">
    <property type="entry name" value="PGP-like_dom2"/>
</dbReference>
<dbReference type="Pfam" id="PF13419">
    <property type="entry name" value="HAD_2"/>
    <property type="match status" value="1"/>
</dbReference>
<dbReference type="SUPFAM" id="SSF56784">
    <property type="entry name" value="HAD-like"/>
    <property type="match status" value="1"/>
</dbReference>
<proteinExistence type="predicted"/>